<name>A0A421BKJ3_9RHOB</name>
<feature type="compositionally biased region" description="Gly residues" evidence="1">
    <location>
        <begin position="23"/>
        <end position="35"/>
    </location>
</feature>
<feature type="region of interest" description="Disordered" evidence="1">
    <location>
        <begin position="1"/>
        <end position="36"/>
    </location>
</feature>
<evidence type="ECO:0000256" key="1">
    <source>
        <dbReference type="SAM" id="MobiDB-lite"/>
    </source>
</evidence>
<reference evidence="2 3" key="1">
    <citation type="submission" date="2018-10" db="EMBL/GenBank/DDBJ databases">
        <title>Rhodobacter sp . BO-81.</title>
        <authorList>
            <person name="Im W.T."/>
        </authorList>
    </citation>
    <scope>NUCLEOTIDE SEQUENCE [LARGE SCALE GENOMIC DNA]</scope>
    <source>
        <strain evidence="2 3">BO-81</strain>
    </source>
</reference>
<evidence type="ECO:0000313" key="3">
    <source>
        <dbReference type="Proteomes" id="UP000279673"/>
    </source>
</evidence>
<dbReference type="EMBL" id="RCHI01000019">
    <property type="protein sequence ID" value="RLL62868.1"/>
    <property type="molecule type" value="Genomic_DNA"/>
</dbReference>
<protein>
    <submittedName>
        <fullName evidence="2">Uncharacterized protein</fullName>
    </submittedName>
</protein>
<dbReference type="AlphaFoldDB" id="A0A421BKJ3"/>
<gene>
    <name evidence="2" type="ORF">DYS74_16205</name>
</gene>
<keyword evidence="3" id="KW-1185">Reference proteome</keyword>
<evidence type="ECO:0000313" key="2">
    <source>
        <dbReference type="EMBL" id="RLL62868.1"/>
    </source>
</evidence>
<comment type="caution">
    <text evidence="2">The sequence shown here is derived from an EMBL/GenBank/DDBJ whole genome shotgun (WGS) entry which is preliminary data.</text>
</comment>
<organism evidence="2 3">
    <name type="scientific">Paenirhodobacter hankyongi</name>
    <dbReference type="NCBI Taxonomy" id="2294033"/>
    <lineage>
        <taxon>Bacteria</taxon>
        <taxon>Pseudomonadati</taxon>
        <taxon>Pseudomonadota</taxon>
        <taxon>Alphaproteobacteria</taxon>
        <taxon>Rhodobacterales</taxon>
        <taxon>Rhodobacter group</taxon>
        <taxon>Paenirhodobacter</taxon>
    </lineage>
</organism>
<sequence>MVPLRKQLAQHCDQHRGAPAQAAGGGDDAGGGGRLGARIVMRQAQRFRQRGEADAGGVVGLFHQATPRAAL</sequence>
<accession>A0A421BKJ3</accession>
<proteinExistence type="predicted"/>
<dbReference type="Proteomes" id="UP000279673">
    <property type="component" value="Unassembled WGS sequence"/>
</dbReference>